<evidence type="ECO:0000313" key="8">
    <source>
        <dbReference type="EMBL" id="AJD49969.1"/>
    </source>
</evidence>
<evidence type="ECO:0000259" key="7">
    <source>
        <dbReference type="Pfam" id="PF01895"/>
    </source>
</evidence>
<dbReference type="AlphaFoldDB" id="A0A0B4XNP9"/>
<keyword evidence="4 6" id="KW-0963">Cytoplasm</keyword>
<dbReference type="SUPFAM" id="SSF109755">
    <property type="entry name" value="PhoU-like"/>
    <property type="match status" value="1"/>
</dbReference>
<protein>
    <recommendedName>
        <fullName evidence="6">Phosphate-specific transport system accessory protein PhoU</fullName>
    </recommendedName>
</protein>
<evidence type="ECO:0000256" key="4">
    <source>
        <dbReference type="ARBA" id="ARBA00022490"/>
    </source>
</evidence>
<dbReference type="EMBL" id="CP004387">
    <property type="protein sequence ID" value="AJD49969.1"/>
    <property type="molecule type" value="Genomic_DNA"/>
</dbReference>
<dbReference type="InterPro" id="IPR028366">
    <property type="entry name" value="PhoU"/>
</dbReference>
<dbReference type="KEGG" id="apac:S7S_17785"/>
<comment type="subcellular location">
    <subcellularLocation>
        <location evidence="1 6">Cytoplasm</location>
    </subcellularLocation>
</comment>
<evidence type="ECO:0000256" key="5">
    <source>
        <dbReference type="ARBA" id="ARBA00022592"/>
    </source>
</evidence>
<organism evidence="8 9">
    <name type="scientific">Isoalcanivorax pacificus W11-5</name>
    <dbReference type="NCBI Taxonomy" id="391936"/>
    <lineage>
        <taxon>Bacteria</taxon>
        <taxon>Pseudomonadati</taxon>
        <taxon>Pseudomonadota</taxon>
        <taxon>Gammaproteobacteria</taxon>
        <taxon>Oceanospirillales</taxon>
        <taxon>Alcanivoracaceae</taxon>
        <taxon>Isoalcanivorax</taxon>
    </lineage>
</organism>
<sequence length="239" mass="26786">MDRFHFGKHSSSQYNEEMESIRTHLMEMGGLVEKQVGDALQALLAGDSELAEQVLTVEDRVDSLEKKIDEECARVLALRAPAASDLRMLIAVSKCVSDLERIGDESAKIAAMAIQLAQEGESPSGYVEARHIGNHVRRMLHSALDAFARFDADKAVEVAGEDAQIDMEYRSAMRSLVTFMMEDPRSISRVLNVIWTLRSLERVGDHSRNICEQIIYLVKGKDVRHISVDEMEKEVKGKP</sequence>
<dbReference type="GO" id="GO:0045936">
    <property type="term" value="P:negative regulation of phosphate metabolic process"/>
    <property type="evidence" value="ECO:0007669"/>
    <property type="project" value="InterPro"/>
</dbReference>
<dbReference type="STRING" id="391936.S7S_17785"/>
<dbReference type="RefSeq" id="WP_008734701.1">
    <property type="nucleotide sequence ID" value="NZ_CP004387.1"/>
</dbReference>
<proteinExistence type="inferred from homology"/>
<dbReference type="Gene3D" id="1.20.58.220">
    <property type="entry name" value="Phosphate transport system protein phou homolog 2, domain 2"/>
    <property type="match status" value="2"/>
</dbReference>
<dbReference type="Proteomes" id="UP000006764">
    <property type="component" value="Chromosome"/>
</dbReference>
<dbReference type="PANTHER" id="PTHR42930:SF3">
    <property type="entry name" value="PHOSPHATE-SPECIFIC TRANSPORT SYSTEM ACCESSORY PROTEIN PHOU"/>
    <property type="match status" value="1"/>
</dbReference>
<dbReference type="Pfam" id="PF01895">
    <property type="entry name" value="PhoU"/>
    <property type="match status" value="2"/>
</dbReference>
<dbReference type="InterPro" id="IPR038078">
    <property type="entry name" value="PhoU-like_sf"/>
</dbReference>
<reference evidence="8 9" key="1">
    <citation type="journal article" date="2012" name="J. Bacteriol.">
        <title>Genome sequence of an alkane-degrading bacterium, Alcanivorax pacificus type strain W11-5, isolated from deep sea sediment.</title>
        <authorList>
            <person name="Lai Q."/>
            <person name="Shao Z."/>
        </authorList>
    </citation>
    <scope>NUCLEOTIDE SEQUENCE [LARGE SCALE GENOMIC DNA]</scope>
    <source>
        <strain evidence="8 9">W11-5</strain>
    </source>
</reference>
<name>A0A0B4XNP9_9GAMM</name>
<dbReference type="FunFam" id="1.20.58.220:FF:000001">
    <property type="entry name" value="Phosphate-specific transport system accessory protein PhoU"/>
    <property type="match status" value="1"/>
</dbReference>
<keyword evidence="3 6" id="KW-0813">Transport</keyword>
<accession>A0A0B4XNP9</accession>
<dbReference type="OrthoDB" id="9814256at2"/>
<comment type="function">
    <text evidence="6">Plays a role in the regulation of phosphate uptake.</text>
</comment>
<evidence type="ECO:0000256" key="6">
    <source>
        <dbReference type="PIRNR" id="PIRNR003107"/>
    </source>
</evidence>
<dbReference type="InterPro" id="IPR026022">
    <property type="entry name" value="PhoU_dom"/>
</dbReference>
<dbReference type="GO" id="GO:0005737">
    <property type="term" value="C:cytoplasm"/>
    <property type="evidence" value="ECO:0007669"/>
    <property type="project" value="UniProtKB-SubCell"/>
</dbReference>
<comment type="subunit">
    <text evidence="6">Homodimer.</text>
</comment>
<feature type="domain" description="PhoU" evidence="7">
    <location>
        <begin position="25"/>
        <end position="111"/>
    </location>
</feature>
<dbReference type="GO" id="GO:0006817">
    <property type="term" value="P:phosphate ion transport"/>
    <property type="evidence" value="ECO:0007669"/>
    <property type="project" value="UniProtKB-KW"/>
</dbReference>
<dbReference type="NCBIfam" id="TIGR02135">
    <property type="entry name" value="phoU_full"/>
    <property type="match status" value="1"/>
</dbReference>
<keyword evidence="9" id="KW-1185">Reference proteome</keyword>
<dbReference type="FunFam" id="1.20.58.220:FF:000002">
    <property type="entry name" value="Phosphate-specific transport system accessory protein PhoU"/>
    <property type="match status" value="1"/>
</dbReference>
<gene>
    <name evidence="8" type="ORF">S7S_17785</name>
</gene>
<comment type="similarity">
    <text evidence="2 6">Belongs to the PhoU family.</text>
</comment>
<evidence type="ECO:0000256" key="2">
    <source>
        <dbReference type="ARBA" id="ARBA00008107"/>
    </source>
</evidence>
<dbReference type="PIRSF" id="PIRSF003107">
    <property type="entry name" value="PhoU"/>
    <property type="match status" value="1"/>
</dbReference>
<evidence type="ECO:0000256" key="1">
    <source>
        <dbReference type="ARBA" id="ARBA00004496"/>
    </source>
</evidence>
<evidence type="ECO:0000256" key="3">
    <source>
        <dbReference type="ARBA" id="ARBA00022448"/>
    </source>
</evidence>
<evidence type="ECO:0000313" key="9">
    <source>
        <dbReference type="Proteomes" id="UP000006764"/>
    </source>
</evidence>
<feature type="domain" description="PhoU" evidence="7">
    <location>
        <begin position="130"/>
        <end position="214"/>
    </location>
</feature>
<dbReference type="PANTHER" id="PTHR42930">
    <property type="entry name" value="PHOSPHATE-SPECIFIC TRANSPORT SYSTEM ACCESSORY PROTEIN PHOU"/>
    <property type="match status" value="1"/>
</dbReference>
<dbReference type="GO" id="GO:0030643">
    <property type="term" value="P:intracellular phosphate ion homeostasis"/>
    <property type="evidence" value="ECO:0007669"/>
    <property type="project" value="InterPro"/>
</dbReference>
<dbReference type="HOGENOM" id="CLU_078518_2_1_6"/>
<keyword evidence="5 6" id="KW-0592">Phosphate transport</keyword>